<dbReference type="InterPro" id="IPR008271">
    <property type="entry name" value="Ser/Thr_kinase_AS"/>
</dbReference>
<dbReference type="GO" id="GO:0005524">
    <property type="term" value="F:ATP binding"/>
    <property type="evidence" value="ECO:0007669"/>
    <property type="project" value="UniProtKB-UniRule"/>
</dbReference>
<keyword evidence="14" id="KW-1185">Reference proteome</keyword>
<comment type="catalytic activity">
    <reaction evidence="7">
        <text>L-threonyl-[protein] + ATP = O-phospho-L-threonyl-[protein] + ADP + H(+)</text>
        <dbReference type="Rhea" id="RHEA:46608"/>
        <dbReference type="Rhea" id="RHEA-COMP:11060"/>
        <dbReference type="Rhea" id="RHEA-COMP:11605"/>
        <dbReference type="ChEBI" id="CHEBI:15378"/>
        <dbReference type="ChEBI" id="CHEBI:30013"/>
        <dbReference type="ChEBI" id="CHEBI:30616"/>
        <dbReference type="ChEBI" id="CHEBI:61977"/>
        <dbReference type="ChEBI" id="CHEBI:456216"/>
        <dbReference type="EC" id="2.7.11.22"/>
    </reaction>
</comment>
<feature type="region of interest" description="Disordered" evidence="11">
    <location>
        <begin position="308"/>
        <end position="331"/>
    </location>
</feature>
<keyword evidence="2 10" id="KW-0723">Serine/threonine-protein kinase</keyword>
<accession>A0A150H2V1</accession>
<comment type="catalytic activity">
    <reaction evidence="8">
        <text>L-seryl-[protein] + ATP = O-phospho-L-seryl-[protein] + ADP + H(+)</text>
        <dbReference type="Rhea" id="RHEA:17989"/>
        <dbReference type="Rhea" id="RHEA-COMP:9863"/>
        <dbReference type="Rhea" id="RHEA-COMP:11604"/>
        <dbReference type="ChEBI" id="CHEBI:15378"/>
        <dbReference type="ChEBI" id="CHEBI:29999"/>
        <dbReference type="ChEBI" id="CHEBI:30616"/>
        <dbReference type="ChEBI" id="CHEBI:83421"/>
        <dbReference type="ChEBI" id="CHEBI:456216"/>
        <dbReference type="EC" id="2.7.11.22"/>
    </reaction>
</comment>
<dbReference type="FunFam" id="3.30.200.20:FF:000049">
    <property type="entry name" value="cyclin-dependent kinase-like 1 isoform X1"/>
    <property type="match status" value="1"/>
</dbReference>
<evidence type="ECO:0000256" key="10">
    <source>
        <dbReference type="RuleBase" id="RU000304"/>
    </source>
</evidence>
<dbReference type="InterPro" id="IPR017441">
    <property type="entry name" value="Protein_kinase_ATP_BS"/>
</dbReference>
<evidence type="ECO:0000256" key="5">
    <source>
        <dbReference type="ARBA" id="ARBA00022777"/>
    </source>
</evidence>
<evidence type="ECO:0000256" key="6">
    <source>
        <dbReference type="ARBA" id="ARBA00022840"/>
    </source>
</evidence>
<evidence type="ECO:0000256" key="8">
    <source>
        <dbReference type="ARBA" id="ARBA00048367"/>
    </source>
</evidence>
<evidence type="ECO:0000259" key="12">
    <source>
        <dbReference type="PROSITE" id="PS50011"/>
    </source>
</evidence>
<dbReference type="PROSITE" id="PS00107">
    <property type="entry name" value="PROTEIN_KINASE_ATP"/>
    <property type="match status" value="1"/>
</dbReference>
<dbReference type="EC" id="2.7.11.22" evidence="1"/>
<dbReference type="SUPFAM" id="SSF56112">
    <property type="entry name" value="Protein kinase-like (PK-like)"/>
    <property type="match status" value="1"/>
</dbReference>
<comment type="caution">
    <text evidence="13">The sequence shown here is derived from an EMBL/GenBank/DDBJ whole genome shotgun (WGS) entry which is preliminary data.</text>
</comment>
<evidence type="ECO:0000256" key="4">
    <source>
        <dbReference type="ARBA" id="ARBA00022741"/>
    </source>
</evidence>
<feature type="domain" description="Protein kinase" evidence="12">
    <location>
        <begin position="5"/>
        <end position="291"/>
    </location>
</feature>
<comment type="similarity">
    <text evidence="10">Belongs to the protein kinase superfamily.</text>
</comment>
<dbReference type="PROSITE" id="PS00108">
    <property type="entry name" value="PROTEIN_KINASE_ST"/>
    <property type="match status" value="1"/>
</dbReference>
<name>A0A150H2V1_GONPE</name>
<feature type="binding site" evidence="9">
    <location>
        <position position="34"/>
    </location>
    <ligand>
        <name>ATP</name>
        <dbReference type="ChEBI" id="CHEBI:30616"/>
    </ligand>
</feature>
<evidence type="ECO:0000256" key="1">
    <source>
        <dbReference type="ARBA" id="ARBA00012425"/>
    </source>
</evidence>
<keyword evidence="6 9" id="KW-0067">ATP-binding</keyword>
<dbReference type="EMBL" id="LSYV01000002">
    <property type="protein sequence ID" value="KXZ56401.1"/>
    <property type="molecule type" value="Genomic_DNA"/>
</dbReference>
<dbReference type="SMART" id="SM00220">
    <property type="entry name" value="S_TKc"/>
    <property type="match status" value="1"/>
</dbReference>
<dbReference type="PROSITE" id="PS50011">
    <property type="entry name" value="PROTEIN_KINASE_DOM"/>
    <property type="match status" value="1"/>
</dbReference>
<dbReference type="InterPro" id="IPR011009">
    <property type="entry name" value="Kinase-like_dom_sf"/>
</dbReference>
<dbReference type="Gene3D" id="3.30.200.20">
    <property type="entry name" value="Phosphorylase Kinase, domain 1"/>
    <property type="match status" value="1"/>
</dbReference>
<dbReference type="Proteomes" id="UP000075714">
    <property type="component" value="Unassembled WGS sequence"/>
</dbReference>
<evidence type="ECO:0000256" key="7">
    <source>
        <dbReference type="ARBA" id="ARBA00047811"/>
    </source>
</evidence>
<keyword evidence="4 9" id="KW-0547">Nucleotide-binding</keyword>
<evidence type="ECO:0000256" key="2">
    <source>
        <dbReference type="ARBA" id="ARBA00022527"/>
    </source>
</evidence>
<protein>
    <recommendedName>
        <fullName evidence="1">cyclin-dependent kinase</fullName>
        <ecNumber evidence="1">2.7.11.22</ecNumber>
    </recommendedName>
</protein>
<gene>
    <name evidence="13" type="ORF">GPECTOR_1g357</name>
</gene>
<organism evidence="13 14">
    <name type="scientific">Gonium pectorale</name>
    <name type="common">Green alga</name>
    <dbReference type="NCBI Taxonomy" id="33097"/>
    <lineage>
        <taxon>Eukaryota</taxon>
        <taxon>Viridiplantae</taxon>
        <taxon>Chlorophyta</taxon>
        <taxon>core chlorophytes</taxon>
        <taxon>Chlorophyceae</taxon>
        <taxon>CS clade</taxon>
        <taxon>Chlamydomonadales</taxon>
        <taxon>Volvocaceae</taxon>
        <taxon>Gonium</taxon>
    </lineage>
</organism>
<keyword evidence="5" id="KW-0418">Kinase</keyword>
<dbReference type="STRING" id="33097.A0A150H2V1"/>
<dbReference type="GO" id="GO:0004693">
    <property type="term" value="F:cyclin-dependent protein serine/threonine kinase activity"/>
    <property type="evidence" value="ECO:0007669"/>
    <property type="project" value="UniProtKB-EC"/>
</dbReference>
<keyword evidence="3" id="KW-0808">Transferase</keyword>
<reference evidence="14" key="1">
    <citation type="journal article" date="2016" name="Nat. Commun.">
        <title>The Gonium pectorale genome demonstrates co-option of cell cycle regulation during the evolution of multicellularity.</title>
        <authorList>
            <person name="Hanschen E.R."/>
            <person name="Marriage T.N."/>
            <person name="Ferris P.J."/>
            <person name="Hamaji T."/>
            <person name="Toyoda A."/>
            <person name="Fujiyama A."/>
            <person name="Neme R."/>
            <person name="Noguchi H."/>
            <person name="Minakuchi Y."/>
            <person name="Suzuki M."/>
            <person name="Kawai-Toyooka H."/>
            <person name="Smith D.R."/>
            <person name="Sparks H."/>
            <person name="Anderson J."/>
            <person name="Bakaric R."/>
            <person name="Luria V."/>
            <person name="Karger A."/>
            <person name="Kirschner M.W."/>
            <person name="Durand P.M."/>
            <person name="Michod R.E."/>
            <person name="Nozaki H."/>
            <person name="Olson B.J."/>
        </authorList>
    </citation>
    <scope>NUCLEOTIDE SEQUENCE [LARGE SCALE GENOMIC DNA]</scope>
    <source>
        <strain evidence="14">NIES-2863</strain>
    </source>
</reference>
<dbReference type="InterPro" id="IPR000719">
    <property type="entry name" value="Prot_kinase_dom"/>
</dbReference>
<dbReference type="PANTHER" id="PTHR24055">
    <property type="entry name" value="MITOGEN-ACTIVATED PROTEIN KINASE"/>
    <property type="match status" value="1"/>
</dbReference>
<proteinExistence type="inferred from homology"/>
<dbReference type="FunFam" id="1.10.510.10:FF:000980">
    <property type="entry name" value="Predicted protein"/>
    <property type="match status" value="1"/>
</dbReference>
<dbReference type="OrthoDB" id="538973at2759"/>
<dbReference type="InterPro" id="IPR050117">
    <property type="entry name" value="MAPK"/>
</dbReference>
<evidence type="ECO:0000256" key="11">
    <source>
        <dbReference type="SAM" id="MobiDB-lite"/>
    </source>
</evidence>
<evidence type="ECO:0000256" key="3">
    <source>
        <dbReference type="ARBA" id="ARBA00022679"/>
    </source>
</evidence>
<dbReference type="PIRSF" id="PIRSF000654">
    <property type="entry name" value="Integrin-linked_kinase"/>
    <property type="match status" value="1"/>
</dbReference>
<dbReference type="AlphaFoldDB" id="A0A150H2V1"/>
<dbReference type="Gene3D" id="1.10.510.10">
    <property type="entry name" value="Transferase(Phosphotransferase) domain 1"/>
    <property type="match status" value="1"/>
</dbReference>
<sequence length="331" mass="37119">MAAEFEYISTLGDGAYGEVWRCRERATGKVVAVKGFKQAHEDKEILRLAVREVKMLEAVDHPNVVKLLSYFKSKTNRVYLVFEYVESSLHDELDRFPHGLPSARAKLVAWQLLGALAYLHDKKIVHRDVKPTNILLGGDSTVKLCDFGFARHVRCGPRDVQECTSYVTTRWYRAPEVLVSASYGASADVWSAGVTIAEIATGRPLFPGESSPDQLWRILRCLGPLPFSVVSRMNPEKRVRSVATSTPPTYKSLRQRLPELEPALFELVQACLRLDPRQRPTVRELLQMPYFWDVPRKTKFSTPLTTAAPAGMEAASREGGVRSPAPGSHIR</sequence>
<evidence type="ECO:0000313" key="13">
    <source>
        <dbReference type="EMBL" id="KXZ56401.1"/>
    </source>
</evidence>
<evidence type="ECO:0000256" key="9">
    <source>
        <dbReference type="PROSITE-ProRule" id="PRU10141"/>
    </source>
</evidence>
<dbReference type="Pfam" id="PF00069">
    <property type="entry name" value="Pkinase"/>
    <property type="match status" value="1"/>
</dbReference>
<evidence type="ECO:0000313" key="14">
    <source>
        <dbReference type="Proteomes" id="UP000075714"/>
    </source>
</evidence>